<sequence length="31" mass="3559">MFLVVGCALKRTGQNKEISNTFVQGWKDIFK</sequence>
<protein>
    <submittedName>
        <fullName evidence="1">Uncharacterized protein</fullName>
    </submittedName>
</protein>
<name>A0ABZ3IRZ0_9FIRM</name>
<keyword evidence="2" id="KW-1185">Reference proteome</keyword>
<gene>
    <name evidence="1" type="ORF">SPSIL_044220</name>
</gene>
<organism evidence="1 2">
    <name type="scientific">Sporomusa silvacetica DSM 10669</name>
    <dbReference type="NCBI Taxonomy" id="1123289"/>
    <lineage>
        <taxon>Bacteria</taxon>
        <taxon>Bacillati</taxon>
        <taxon>Bacillota</taxon>
        <taxon>Negativicutes</taxon>
        <taxon>Selenomonadales</taxon>
        <taxon>Sporomusaceae</taxon>
        <taxon>Sporomusa</taxon>
    </lineage>
</organism>
<dbReference type="EMBL" id="CP155573">
    <property type="protein sequence ID" value="XFO68202.1"/>
    <property type="molecule type" value="Genomic_DNA"/>
</dbReference>
<evidence type="ECO:0000313" key="1">
    <source>
        <dbReference type="EMBL" id="XFO68202.1"/>
    </source>
</evidence>
<proteinExistence type="predicted"/>
<dbReference type="Proteomes" id="UP000216752">
    <property type="component" value="Chromosome"/>
</dbReference>
<evidence type="ECO:0000313" key="2">
    <source>
        <dbReference type="Proteomes" id="UP000216752"/>
    </source>
</evidence>
<accession>A0ABZ3IRZ0</accession>
<reference evidence="1" key="1">
    <citation type="submission" date="2024-05" db="EMBL/GenBank/DDBJ databases">
        <title>Isolation and characterization of Sporomusa carbonis sp. nov., a carboxydotrophic hydrogenogen in the genus of Sporomusa isolated from a charcoal burning pile.</title>
        <authorList>
            <person name="Boeer T."/>
            <person name="Rosenbaum F."/>
            <person name="Eysell L."/>
            <person name="Mueller V."/>
            <person name="Daniel R."/>
            <person name="Poehlein A."/>
        </authorList>
    </citation>
    <scope>NUCLEOTIDE SEQUENCE [LARGE SCALE GENOMIC DNA]</scope>
    <source>
        <strain evidence="1">DSM 10669</strain>
    </source>
</reference>